<sequence length="266" mass="29179">MLLPRILAPVRAPTQPSSRLVLPSSRALDALRAANGSSAPPATITLPFVRYASHQSQGRANGAKDGPGKRLGAKKSGGEYAIPGNIIFRQRGTTWFPGENCKFGRDHCIFATESGYVRYYKDPNLHPKRQYIGIALEKDHRLPYPVMAPRQRRLGMVAVARAVEGGEQGGVAPADDVQGTGDADAPHDAAAKVLTMGNRYAYREANWRIGRAAERAGVQVKQFVPGNRWVAWRKSQTRIKANRERKRMVSATKKGGKSKKDAKRGR</sequence>
<dbReference type="InterPro" id="IPR018261">
    <property type="entry name" value="Ribosomal_bL27_CS"/>
</dbReference>
<feature type="region of interest" description="Disordered" evidence="7">
    <location>
        <begin position="236"/>
        <end position="266"/>
    </location>
</feature>
<keyword evidence="5" id="KW-0687">Ribonucleoprotein</keyword>
<comment type="similarity">
    <text evidence="2">Belongs to the bacterial ribosomal protein bL27 family.</text>
</comment>
<dbReference type="InterPro" id="IPR001684">
    <property type="entry name" value="Ribosomal_bL27"/>
</dbReference>
<dbReference type="SUPFAM" id="SSF110324">
    <property type="entry name" value="Ribosomal L27 protein-like"/>
    <property type="match status" value="1"/>
</dbReference>
<dbReference type="FunFam" id="2.40.50.100:FF:000042">
    <property type="entry name" value="50S ribosomal protein L27"/>
    <property type="match status" value="1"/>
</dbReference>
<evidence type="ECO:0000313" key="9">
    <source>
        <dbReference type="Proteomes" id="UP000800096"/>
    </source>
</evidence>
<dbReference type="PRINTS" id="PR00063">
    <property type="entry name" value="RIBOSOMALL27"/>
</dbReference>
<evidence type="ECO:0000256" key="4">
    <source>
        <dbReference type="ARBA" id="ARBA00023128"/>
    </source>
</evidence>
<evidence type="ECO:0000256" key="2">
    <source>
        <dbReference type="ARBA" id="ARBA00010797"/>
    </source>
</evidence>
<protein>
    <recommendedName>
        <fullName evidence="6">Large ribosomal subunit protein bL27m</fullName>
    </recommendedName>
</protein>
<dbReference type="PANTHER" id="PTHR15893">
    <property type="entry name" value="RIBOSOMAL PROTEIN L27"/>
    <property type="match status" value="1"/>
</dbReference>
<evidence type="ECO:0000256" key="6">
    <source>
        <dbReference type="ARBA" id="ARBA00035267"/>
    </source>
</evidence>
<keyword evidence="4" id="KW-0496">Mitochondrion</keyword>
<feature type="compositionally biased region" description="Basic residues" evidence="7">
    <location>
        <begin position="243"/>
        <end position="266"/>
    </location>
</feature>
<proteinExistence type="inferred from homology"/>
<evidence type="ECO:0000256" key="1">
    <source>
        <dbReference type="ARBA" id="ARBA00004173"/>
    </source>
</evidence>
<dbReference type="GO" id="GO:0005762">
    <property type="term" value="C:mitochondrial large ribosomal subunit"/>
    <property type="evidence" value="ECO:0007669"/>
    <property type="project" value="TreeGrafter"/>
</dbReference>
<dbReference type="GO" id="GO:0003735">
    <property type="term" value="F:structural constituent of ribosome"/>
    <property type="evidence" value="ECO:0007669"/>
    <property type="project" value="InterPro"/>
</dbReference>
<feature type="region of interest" description="Disordered" evidence="7">
    <location>
        <begin position="55"/>
        <end position="76"/>
    </location>
</feature>
<keyword evidence="3" id="KW-0689">Ribosomal protein</keyword>
<accession>A0A6A5QXP7</accession>
<comment type="subcellular location">
    <subcellularLocation>
        <location evidence="1">Mitochondrion</location>
    </subcellularLocation>
</comment>
<evidence type="ECO:0000256" key="5">
    <source>
        <dbReference type="ARBA" id="ARBA00023274"/>
    </source>
</evidence>
<gene>
    <name evidence="8" type="ORF">BDU57DRAFT_442605</name>
</gene>
<dbReference type="GO" id="GO:0006412">
    <property type="term" value="P:translation"/>
    <property type="evidence" value="ECO:0007669"/>
    <property type="project" value="InterPro"/>
</dbReference>
<keyword evidence="9" id="KW-1185">Reference proteome</keyword>
<dbReference type="PANTHER" id="PTHR15893:SF0">
    <property type="entry name" value="LARGE RIBOSOMAL SUBUNIT PROTEIN BL27M"/>
    <property type="match status" value="1"/>
</dbReference>
<dbReference type="PROSITE" id="PS00831">
    <property type="entry name" value="RIBOSOMAL_L27"/>
    <property type="match status" value="1"/>
</dbReference>
<dbReference type="Pfam" id="PF01016">
    <property type="entry name" value="Ribosomal_L27"/>
    <property type="match status" value="1"/>
</dbReference>
<dbReference type="Proteomes" id="UP000800096">
    <property type="component" value="Unassembled WGS sequence"/>
</dbReference>
<dbReference type="EMBL" id="ML979133">
    <property type="protein sequence ID" value="KAF1918617.1"/>
    <property type="molecule type" value="Genomic_DNA"/>
</dbReference>
<dbReference type="OrthoDB" id="1867012at2759"/>
<name>A0A6A5QXP7_AMPQU</name>
<dbReference type="Gene3D" id="2.40.50.100">
    <property type="match status" value="1"/>
</dbReference>
<organism evidence="8 9">
    <name type="scientific">Ampelomyces quisqualis</name>
    <name type="common">Powdery mildew agent</name>
    <dbReference type="NCBI Taxonomy" id="50730"/>
    <lineage>
        <taxon>Eukaryota</taxon>
        <taxon>Fungi</taxon>
        <taxon>Dikarya</taxon>
        <taxon>Ascomycota</taxon>
        <taxon>Pezizomycotina</taxon>
        <taxon>Dothideomycetes</taxon>
        <taxon>Pleosporomycetidae</taxon>
        <taxon>Pleosporales</taxon>
        <taxon>Pleosporineae</taxon>
        <taxon>Phaeosphaeriaceae</taxon>
        <taxon>Ampelomyces</taxon>
    </lineage>
</organism>
<evidence type="ECO:0000256" key="7">
    <source>
        <dbReference type="SAM" id="MobiDB-lite"/>
    </source>
</evidence>
<reference evidence="8" key="1">
    <citation type="journal article" date="2020" name="Stud. Mycol.">
        <title>101 Dothideomycetes genomes: a test case for predicting lifestyles and emergence of pathogens.</title>
        <authorList>
            <person name="Haridas S."/>
            <person name="Albert R."/>
            <person name="Binder M."/>
            <person name="Bloem J."/>
            <person name="Labutti K."/>
            <person name="Salamov A."/>
            <person name="Andreopoulos B."/>
            <person name="Baker S."/>
            <person name="Barry K."/>
            <person name="Bills G."/>
            <person name="Bluhm B."/>
            <person name="Cannon C."/>
            <person name="Castanera R."/>
            <person name="Culley D."/>
            <person name="Daum C."/>
            <person name="Ezra D."/>
            <person name="Gonzalez J."/>
            <person name="Henrissat B."/>
            <person name="Kuo A."/>
            <person name="Liang C."/>
            <person name="Lipzen A."/>
            <person name="Lutzoni F."/>
            <person name="Magnuson J."/>
            <person name="Mondo S."/>
            <person name="Nolan M."/>
            <person name="Ohm R."/>
            <person name="Pangilinan J."/>
            <person name="Park H.-J."/>
            <person name="Ramirez L."/>
            <person name="Alfaro M."/>
            <person name="Sun H."/>
            <person name="Tritt A."/>
            <person name="Yoshinaga Y."/>
            <person name="Zwiers L.-H."/>
            <person name="Turgeon B."/>
            <person name="Goodwin S."/>
            <person name="Spatafora J."/>
            <person name="Crous P."/>
            <person name="Grigoriev I."/>
        </authorList>
    </citation>
    <scope>NUCLEOTIDE SEQUENCE</scope>
    <source>
        <strain evidence="8">HMLAC05119</strain>
    </source>
</reference>
<evidence type="ECO:0000313" key="8">
    <source>
        <dbReference type="EMBL" id="KAF1918617.1"/>
    </source>
</evidence>
<evidence type="ECO:0000256" key="3">
    <source>
        <dbReference type="ARBA" id="ARBA00022980"/>
    </source>
</evidence>
<dbReference type="AlphaFoldDB" id="A0A6A5QXP7"/>